<dbReference type="RefSeq" id="WP_121852504.1">
    <property type="nucleotide sequence ID" value="NZ_CP037952.1"/>
</dbReference>
<organism evidence="2 3">
    <name type="scientific">Parashewanella spongiae</name>
    <dbReference type="NCBI Taxonomy" id="342950"/>
    <lineage>
        <taxon>Bacteria</taxon>
        <taxon>Pseudomonadati</taxon>
        <taxon>Pseudomonadota</taxon>
        <taxon>Gammaproteobacteria</taxon>
        <taxon>Alteromonadales</taxon>
        <taxon>Shewanellaceae</taxon>
        <taxon>Parashewanella</taxon>
    </lineage>
</organism>
<dbReference type="OrthoDB" id="5857647at2"/>
<evidence type="ECO:0000313" key="2">
    <source>
        <dbReference type="EMBL" id="RJY18528.1"/>
    </source>
</evidence>
<evidence type="ECO:0008006" key="4">
    <source>
        <dbReference type="Google" id="ProtNLM"/>
    </source>
</evidence>
<protein>
    <recommendedName>
        <fullName evidence="4">Flagellar assembly protein T N-terminal domain-containing protein</fullName>
    </recommendedName>
</protein>
<feature type="chain" id="PRO_5017235550" description="Flagellar assembly protein T N-terminal domain-containing protein" evidence="1">
    <location>
        <begin position="21"/>
        <end position="456"/>
    </location>
</feature>
<gene>
    <name evidence="2" type="ORF">D5R81_04750</name>
</gene>
<evidence type="ECO:0000256" key="1">
    <source>
        <dbReference type="SAM" id="SignalP"/>
    </source>
</evidence>
<proteinExistence type="predicted"/>
<feature type="signal peptide" evidence="1">
    <location>
        <begin position="1"/>
        <end position="20"/>
    </location>
</feature>
<keyword evidence="3" id="KW-1185">Reference proteome</keyword>
<keyword evidence="1" id="KW-0732">Signal</keyword>
<sequence>MINKSVLAAVVTGLSFAVSAEVIVLEDGRLETQACAYGRGTTAISSAKAQAASILAEFIKGNKSLNLNSSSSDVSIVNDDVHRLYESNREQLLEGIQHQALMIDTSSPRLEGNDTCVTATLALNTKAKIQPVKWDDAAQQIAVTVIGEGWPEQGKTALKNAENDALQRAVSQVVGVWLTQSHAQSSQTDLLIENDVESTSMKEIIGQQLSMHSEGLIKSWQTLDSTKMDNRGIQITLNVVVEKRPLIQQASQMLSQIGSPYVKVDAPEPLKTVISAWLGEQGIEVTSDSSLTVKAKAKLRTSGNNQRLDIRINVKDHNNIYSSWKNDPSLIALPKDDSIMTDLIDVHFADENQLQDLHKNLQKGFTQVVARGGLSREIIIPNRLLKQTEHIASVFNTLAGVSNVAIHQNNNNTVVRVRYKGSSGELAQVVHLALAAIAAKPLPQIKINNNFTLTYL</sequence>
<accession>A0A3A6TZU9</accession>
<dbReference type="AlphaFoldDB" id="A0A3A6TZU9"/>
<dbReference type="Proteomes" id="UP000273022">
    <property type="component" value="Unassembled WGS sequence"/>
</dbReference>
<comment type="caution">
    <text evidence="2">The sequence shown here is derived from an EMBL/GenBank/DDBJ whole genome shotgun (WGS) entry which is preliminary data.</text>
</comment>
<evidence type="ECO:0000313" key="3">
    <source>
        <dbReference type="Proteomes" id="UP000273022"/>
    </source>
</evidence>
<reference evidence="2 3" key="1">
    <citation type="submission" date="2018-09" db="EMBL/GenBank/DDBJ databases">
        <title>Phylogeny of the Shewanellaceae, and recommendation for two new genera, Pseudoshewanella and Parashewanella.</title>
        <authorList>
            <person name="Wang G."/>
        </authorList>
    </citation>
    <scope>NUCLEOTIDE SEQUENCE [LARGE SCALE GENOMIC DNA]</scope>
    <source>
        <strain evidence="2 3">KCTC 22492</strain>
    </source>
</reference>
<dbReference type="EMBL" id="QYYH01000020">
    <property type="protein sequence ID" value="RJY18528.1"/>
    <property type="molecule type" value="Genomic_DNA"/>
</dbReference>
<name>A0A3A6TZU9_9GAMM</name>